<protein>
    <recommendedName>
        <fullName evidence="7">Phosphatidylglycerol--prolipoprotein diacylglyceryl transferase</fullName>
        <ecNumber evidence="7">2.5.1.145</ecNumber>
    </recommendedName>
</protein>
<keyword evidence="4 7" id="KW-0812">Transmembrane</keyword>
<reference evidence="8 9" key="1">
    <citation type="submission" date="2015-11" db="EMBL/GenBank/DDBJ databases">
        <title>Exploring the genomic traits of fungus-feeding bacterial genus Collimonas.</title>
        <authorList>
            <person name="Song C."/>
            <person name="Schmidt R."/>
            <person name="de Jager V."/>
            <person name="Krzyzanowska D."/>
            <person name="Jongedijk E."/>
            <person name="Cankar K."/>
            <person name="Beekwilder J."/>
            <person name="van Veen A."/>
            <person name="de Boer W."/>
            <person name="van Veen J.A."/>
            <person name="Garbeva P."/>
        </authorList>
    </citation>
    <scope>NUCLEOTIDE SEQUENCE [LARGE SCALE GENOMIC DNA]</scope>
    <source>
        <strain evidence="8 9">Ter282</strain>
    </source>
</reference>
<evidence type="ECO:0000313" key="8">
    <source>
        <dbReference type="EMBL" id="AMP09489.1"/>
    </source>
</evidence>
<keyword evidence="6 7" id="KW-0472">Membrane</keyword>
<feature type="transmembrane region" description="Helical" evidence="7">
    <location>
        <begin position="278"/>
        <end position="295"/>
    </location>
</feature>
<dbReference type="GO" id="GO:0008961">
    <property type="term" value="F:phosphatidylglycerol-prolipoprotein diacylglyceryl transferase activity"/>
    <property type="evidence" value="ECO:0007669"/>
    <property type="project" value="UniProtKB-UniRule"/>
</dbReference>
<dbReference type="InterPro" id="IPR001640">
    <property type="entry name" value="Lgt"/>
</dbReference>
<comment type="subcellular location">
    <subcellularLocation>
        <location evidence="7">Cell membrane</location>
        <topology evidence="7">Multi-pass membrane protein</topology>
    </subcellularLocation>
</comment>
<keyword evidence="3 7" id="KW-0808">Transferase</keyword>
<sequence>MSFPYLSDVVSTLFGITLPLPLPLPMFGLFVALAMLVAAHYLKRELCRLYETGRIGTARVPHKGKDGVVIYTEVPPQDVVPDLAVVVMFAGIAGARLFHILEHLDEFTADPWGMIFTTSGLSIFGGLILGTLAGLFCVRRWKLPLRPLLDAAAPAMMLGYAIGRIGCQVSGDGDWGIVSNMSLKPDWLPLWTWAQTYEHNIAGVVISAPGVYPTPLYETLMGIACFLLLWALRKHPFRMGWLFSVYMTLAGAERLLIEKIRINPVFNVFGIHATQAEIIAFLLILFGLFGIAILGRRLPTERLLSASASGS</sequence>
<evidence type="ECO:0000256" key="4">
    <source>
        <dbReference type="ARBA" id="ARBA00022692"/>
    </source>
</evidence>
<dbReference type="HAMAP" id="MF_01147">
    <property type="entry name" value="Lgt"/>
    <property type="match status" value="1"/>
</dbReference>
<keyword evidence="9" id="KW-1185">Reference proteome</keyword>
<dbReference type="Proteomes" id="UP000071778">
    <property type="component" value="Chromosome"/>
</dbReference>
<keyword evidence="5 7" id="KW-1133">Transmembrane helix</keyword>
<accession>A0A127PQD3</accession>
<name>A0A127PQD3_9BURK</name>
<evidence type="ECO:0000313" key="9">
    <source>
        <dbReference type="Proteomes" id="UP000071778"/>
    </source>
</evidence>
<comment type="function">
    <text evidence="7">Catalyzes the transfer of the diacylglyceryl group from phosphatidylglycerol to the sulfhydryl group of the N-terminal cysteine of a prolipoprotein, the first step in the formation of mature lipoproteins.</text>
</comment>
<gene>
    <name evidence="7" type="primary">lgt</name>
    <name evidence="8" type="ORF">CAter282_1708</name>
</gene>
<dbReference type="EMBL" id="CP013235">
    <property type="protein sequence ID" value="AMP09489.1"/>
    <property type="molecule type" value="Genomic_DNA"/>
</dbReference>
<evidence type="ECO:0000256" key="6">
    <source>
        <dbReference type="ARBA" id="ARBA00023136"/>
    </source>
</evidence>
<dbReference type="UniPathway" id="UPA00664"/>
<evidence type="ECO:0000256" key="7">
    <source>
        <dbReference type="HAMAP-Rule" id="MF_01147"/>
    </source>
</evidence>
<dbReference type="AlphaFoldDB" id="A0A127PQD3"/>
<dbReference type="GO" id="GO:0005886">
    <property type="term" value="C:plasma membrane"/>
    <property type="evidence" value="ECO:0007669"/>
    <property type="project" value="UniProtKB-SubCell"/>
</dbReference>
<comment type="pathway">
    <text evidence="7">Protein modification; lipoprotein biosynthesis (diacylglyceryl transfer).</text>
</comment>
<comment type="catalytic activity">
    <reaction evidence="7">
        <text>L-cysteinyl-[prolipoprotein] + a 1,2-diacyl-sn-glycero-3-phospho-(1'-sn-glycerol) = an S-1,2-diacyl-sn-glyceryl-L-cysteinyl-[prolipoprotein] + sn-glycerol 1-phosphate + H(+)</text>
        <dbReference type="Rhea" id="RHEA:56712"/>
        <dbReference type="Rhea" id="RHEA-COMP:14679"/>
        <dbReference type="Rhea" id="RHEA-COMP:14680"/>
        <dbReference type="ChEBI" id="CHEBI:15378"/>
        <dbReference type="ChEBI" id="CHEBI:29950"/>
        <dbReference type="ChEBI" id="CHEBI:57685"/>
        <dbReference type="ChEBI" id="CHEBI:64716"/>
        <dbReference type="ChEBI" id="CHEBI:140658"/>
        <dbReference type="EC" id="2.5.1.145"/>
    </reaction>
</comment>
<organism evidence="8 9">
    <name type="scientific">Collimonas arenae</name>
    <dbReference type="NCBI Taxonomy" id="279058"/>
    <lineage>
        <taxon>Bacteria</taxon>
        <taxon>Pseudomonadati</taxon>
        <taxon>Pseudomonadota</taxon>
        <taxon>Betaproteobacteria</taxon>
        <taxon>Burkholderiales</taxon>
        <taxon>Oxalobacteraceae</taxon>
        <taxon>Collimonas</taxon>
    </lineage>
</organism>
<evidence type="ECO:0000256" key="3">
    <source>
        <dbReference type="ARBA" id="ARBA00022679"/>
    </source>
</evidence>
<feature type="transmembrane region" description="Helical" evidence="7">
    <location>
        <begin position="83"/>
        <end position="101"/>
    </location>
</feature>
<feature type="binding site" evidence="7">
    <location>
        <position position="164"/>
    </location>
    <ligand>
        <name>a 1,2-diacyl-sn-glycero-3-phospho-(1'-sn-glycerol)</name>
        <dbReference type="ChEBI" id="CHEBI:64716"/>
    </ligand>
</feature>
<dbReference type="Pfam" id="PF01790">
    <property type="entry name" value="LGT"/>
    <property type="match status" value="1"/>
</dbReference>
<evidence type="ECO:0000256" key="2">
    <source>
        <dbReference type="ARBA" id="ARBA00022475"/>
    </source>
</evidence>
<evidence type="ECO:0000256" key="1">
    <source>
        <dbReference type="ARBA" id="ARBA00007150"/>
    </source>
</evidence>
<feature type="transmembrane region" description="Helical" evidence="7">
    <location>
        <begin position="20"/>
        <end position="42"/>
    </location>
</feature>
<dbReference type="GO" id="GO:0042158">
    <property type="term" value="P:lipoprotein biosynthetic process"/>
    <property type="evidence" value="ECO:0007669"/>
    <property type="project" value="UniProtKB-UniRule"/>
</dbReference>
<keyword evidence="2 7" id="KW-1003">Cell membrane</keyword>
<dbReference type="PANTHER" id="PTHR30589">
    <property type="entry name" value="PROLIPOPROTEIN DIACYLGLYCERYL TRANSFERASE"/>
    <property type="match status" value="1"/>
</dbReference>
<dbReference type="PATRIC" id="fig|279058.17.peg.1829"/>
<feature type="transmembrane region" description="Helical" evidence="7">
    <location>
        <begin position="113"/>
        <end position="138"/>
    </location>
</feature>
<dbReference type="EC" id="2.5.1.145" evidence="7"/>
<evidence type="ECO:0000256" key="5">
    <source>
        <dbReference type="ARBA" id="ARBA00022989"/>
    </source>
</evidence>
<comment type="similarity">
    <text evidence="1 7">Belongs to the Lgt family.</text>
</comment>
<dbReference type="OrthoDB" id="871140at2"/>
<proteinExistence type="inferred from homology"/>
<dbReference type="PANTHER" id="PTHR30589:SF0">
    <property type="entry name" value="PHOSPHATIDYLGLYCEROL--PROLIPOPROTEIN DIACYLGLYCERYL TRANSFERASE"/>
    <property type="match status" value="1"/>
</dbReference>
<feature type="transmembrane region" description="Helical" evidence="7">
    <location>
        <begin position="216"/>
        <end position="233"/>
    </location>
</feature>